<dbReference type="SUPFAM" id="SSF51283">
    <property type="entry name" value="dUTPase-like"/>
    <property type="match status" value="2"/>
</dbReference>
<dbReference type="GO" id="GO:0008829">
    <property type="term" value="F:dCTP deaminase activity"/>
    <property type="evidence" value="ECO:0007669"/>
    <property type="project" value="InterPro"/>
</dbReference>
<dbReference type="PANTHER" id="PTHR42680">
    <property type="entry name" value="DCTP DEAMINASE"/>
    <property type="match status" value="1"/>
</dbReference>
<dbReference type="Gene3D" id="2.70.40.10">
    <property type="match status" value="2"/>
</dbReference>
<reference evidence="3 4" key="1">
    <citation type="journal article" date="2016" name="Nat. Commun.">
        <title>Thousands of microbial genomes shed light on interconnected biogeochemical processes in an aquifer system.</title>
        <authorList>
            <person name="Anantharaman K."/>
            <person name="Brown C.T."/>
            <person name="Hug L.A."/>
            <person name="Sharon I."/>
            <person name="Castelle C.J."/>
            <person name="Probst A.J."/>
            <person name="Thomas B.C."/>
            <person name="Singh A."/>
            <person name="Wilkins M.J."/>
            <person name="Karaoz U."/>
            <person name="Brodie E.L."/>
            <person name="Williams K.H."/>
            <person name="Hubbard S.S."/>
            <person name="Banfield J.F."/>
        </authorList>
    </citation>
    <scope>NUCLEOTIDE SEQUENCE [LARGE SCALE GENOMIC DNA]</scope>
</reference>
<name>A0A1F5X2Y3_9BACT</name>
<dbReference type="InterPro" id="IPR036157">
    <property type="entry name" value="dUTPase-like_sf"/>
</dbReference>
<dbReference type="Proteomes" id="UP000178684">
    <property type="component" value="Unassembled WGS sequence"/>
</dbReference>
<feature type="domain" description="2'-deoxycytidine 5'-triphosphate deaminase N-terminal" evidence="1">
    <location>
        <begin position="5"/>
        <end position="162"/>
    </location>
</feature>
<protein>
    <recommendedName>
        <fullName evidence="5">2'-deoxycytidine 5'-triphosphate deaminase</fullName>
    </recommendedName>
</protein>
<proteinExistence type="predicted"/>
<evidence type="ECO:0000259" key="2">
    <source>
        <dbReference type="Pfam" id="PF22569"/>
    </source>
</evidence>
<sequence>MKKLGAIPSQTIRDMMAASFIKGADEKNIQPASLDLSISEQVYRVSSAFTPKTGEGVFEAAKRLADPEPHDFSKPLELDTTYLVKLNESLALPEGIYAYANPKSTSGRNDIHARLLGDGMQRFDSAGVPGFKGDLWSLITPHSFRIKMQTGDTLSQMRFFNSDTRIESEPELEINYQRHKFLYNVEGNFIDYSKIKIRDRDGSLILTINLDSDLVGYRCEKSQEILDLSRRDHDPDKFFTPIYRPKDGKLKLRKGDFYIFFTKQCPRVPPTFSAELAPVDVRAGEYRSHYAGFIDPGWGHGRDGNEKGWAIVLELRPYEDNLILEDNKPICKLVYERVTEEPELVYGEGTLGSNYALQNGPRLSKHFKS</sequence>
<comment type="caution">
    <text evidence="3">The sequence shown here is derived from an EMBL/GenBank/DDBJ whole genome shotgun (WGS) entry which is preliminary data.</text>
</comment>
<evidence type="ECO:0000259" key="1">
    <source>
        <dbReference type="Pfam" id="PF06559"/>
    </source>
</evidence>
<gene>
    <name evidence="3" type="ORF">A3B18_01035</name>
</gene>
<dbReference type="InterPro" id="IPR053811">
    <property type="entry name" value="DCD_C"/>
</dbReference>
<organism evidence="3 4">
    <name type="scientific">Candidatus Giovannonibacteria bacterium RIFCSPLOWO2_01_FULL_46_13</name>
    <dbReference type="NCBI Taxonomy" id="1798352"/>
    <lineage>
        <taxon>Bacteria</taxon>
        <taxon>Candidatus Giovannoniibacteriota</taxon>
    </lineage>
</organism>
<dbReference type="GO" id="GO:0015949">
    <property type="term" value="P:nucleobase-containing small molecule interconversion"/>
    <property type="evidence" value="ECO:0007669"/>
    <property type="project" value="TreeGrafter"/>
</dbReference>
<dbReference type="EMBL" id="MFIE01000026">
    <property type="protein sequence ID" value="OGF82240.1"/>
    <property type="molecule type" value="Genomic_DNA"/>
</dbReference>
<evidence type="ECO:0000313" key="3">
    <source>
        <dbReference type="EMBL" id="OGF82240.1"/>
    </source>
</evidence>
<dbReference type="GO" id="GO:0009394">
    <property type="term" value="P:2'-deoxyribonucleotide metabolic process"/>
    <property type="evidence" value="ECO:0007669"/>
    <property type="project" value="InterPro"/>
</dbReference>
<evidence type="ECO:0008006" key="5">
    <source>
        <dbReference type="Google" id="ProtNLM"/>
    </source>
</evidence>
<evidence type="ECO:0000313" key="4">
    <source>
        <dbReference type="Proteomes" id="UP000178684"/>
    </source>
</evidence>
<dbReference type="Pfam" id="PF22569">
    <property type="entry name" value="DCD_C"/>
    <property type="match status" value="1"/>
</dbReference>
<dbReference type="Pfam" id="PF06559">
    <property type="entry name" value="DCD_N"/>
    <property type="match status" value="1"/>
</dbReference>
<dbReference type="AlphaFoldDB" id="A0A1F5X2Y3"/>
<dbReference type="PANTHER" id="PTHR42680:SF3">
    <property type="entry name" value="DCTP DEAMINASE"/>
    <property type="match status" value="1"/>
</dbReference>
<feature type="domain" description="2'-deoxycytidine 5'-triphosphate deaminase C-terminal" evidence="2">
    <location>
        <begin position="201"/>
        <end position="367"/>
    </location>
</feature>
<accession>A0A1F5X2Y3</accession>
<dbReference type="InterPro" id="IPR010550">
    <property type="entry name" value="DCD_N"/>
</dbReference>